<evidence type="ECO:0000256" key="1">
    <source>
        <dbReference type="SAM" id="SignalP"/>
    </source>
</evidence>
<feature type="signal peptide" evidence="1">
    <location>
        <begin position="1"/>
        <end position="20"/>
    </location>
</feature>
<dbReference type="EMBL" id="SSHJ02000006">
    <property type="protein sequence ID" value="MFN0256102.1"/>
    <property type="molecule type" value="Genomic_DNA"/>
</dbReference>
<evidence type="ECO:0000313" key="3">
    <source>
        <dbReference type="Proteomes" id="UP001517247"/>
    </source>
</evidence>
<sequence>MKVFYQLLLISSLFSSGLFAQDAVLISDGNFVRGEIKGTNYESVFIQLEEQGLKEYKAKDIKSFLWNGDTYESKPYIVGKKAVVKFFRLVEGGKVNLYAVGGSSGVEEPVQPRVKARPTFGVGMGTGGGMGGGLGGGVSINLGGNRGGGVERPAGAPPKAKIFYFIEKPGTGPMQEITADGSRTAATKNLLLAKLTGDDGLAESIKATEYFDEKMLIALVKSYNESVK</sequence>
<accession>A0ABW9J886</accession>
<evidence type="ECO:0000313" key="2">
    <source>
        <dbReference type="EMBL" id="MFN0256102.1"/>
    </source>
</evidence>
<comment type="caution">
    <text evidence="2">The sequence shown here is derived from an EMBL/GenBank/DDBJ whole genome shotgun (WGS) entry which is preliminary data.</text>
</comment>
<protein>
    <recommendedName>
        <fullName evidence="4">DUF4369 domain-containing protein</fullName>
    </recommendedName>
</protein>
<dbReference type="RefSeq" id="WP_138723200.1">
    <property type="nucleotide sequence ID" value="NZ_SSHJ02000006.1"/>
</dbReference>
<name>A0ABW9J886_9SPHI</name>
<dbReference type="Proteomes" id="UP001517247">
    <property type="component" value="Unassembled WGS sequence"/>
</dbReference>
<proteinExistence type="predicted"/>
<gene>
    <name evidence="2" type="ORF">E6A44_010995</name>
</gene>
<feature type="chain" id="PRO_5047504151" description="DUF4369 domain-containing protein" evidence="1">
    <location>
        <begin position="21"/>
        <end position="228"/>
    </location>
</feature>
<keyword evidence="3" id="KW-1185">Reference proteome</keyword>
<keyword evidence="1" id="KW-0732">Signal</keyword>
<organism evidence="2 3">
    <name type="scientific">Pedobacter ureilyticus</name>
    <dbReference type="NCBI Taxonomy" id="1393051"/>
    <lineage>
        <taxon>Bacteria</taxon>
        <taxon>Pseudomonadati</taxon>
        <taxon>Bacteroidota</taxon>
        <taxon>Sphingobacteriia</taxon>
        <taxon>Sphingobacteriales</taxon>
        <taxon>Sphingobacteriaceae</taxon>
        <taxon>Pedobacter</taxon>
    </lineage>
</organism>
<evidence type="ECO:0008006" key="4">
    <source>
        <dbReference type="Google" id="ProtNLM"/>
    </source>
</evidence>
<reference evidence="2 3" key="1">
    <citation type="submission" date="2024-12" db="EMBL/GenBank/DDBJ databases">
        <authorList>
            <person name="Hu S."/>
        </authorList>
    </citation>
    <scope>NUCLEOTIDE SEQUENCE [LARGE SCALE GENOMIC DNA]</scope>
    <source>
        <strain evidence="2 3">THG-T11</strain>
    </source>
</reference>